<keyword evidence="2" id="KW-1185">Reference proteome</keyword>
<dbReference type="Proteomes" id="UP000008370">
    <property type="component" value="Unassembled WGS sequence"/>
</dbReference>
<proteinExistence type="predicted"/>
<dbReference type="InParanoid" id="K5WIZ2"/>
<dbReference type="AlphaFoldDB" id="K5WIZ2"/>
<accession>K5WIZ2</accession>
<evidence type="ECO:0000313" key="1">
    <source>
        <dbReference type="EMBL" id="EKM50217.1"/>
    </source>
</evidence>
<evidence type="ECO:0008006" key="3">
    <source>
        <dbReference type="Google" id="ProtNLM"/>
    </source>
</evidence>
<organism evidence="1 2">
    <name type="scientific">Phanerochaete carnosa (strain HHB-10118-sp)</name>
    <name type="common">White-rot fungus</name>
    <name type="synonym">Peniophora carnosa</name>
    <dbReference type="NCBI Taxonomy" id="650164"/>
    <lineage>
        <taxon>Eukaryota</taxon>
        <taxon>Fungi</taxon>
        <taxon>Dikarya</taxon>
        <taxon>Basidiomycota</taxon>
        <taxon>Agaricomycotina</taxon>
        <taxon>Agaricomycetes</taxon>
        <taxon>Polyporales</taxon>
        <taxon>Phanerochaetaceae</taxon>
        <taxon>Phanerochaete</taxon>
    </lineage>
</organism>
<gene>
    <name evidence="1" type="ORF">PHACADRAFT_178832</name>
</gene>
<dbReference type="RefSeq" id="XP_007401405.1">
    <property type="nucleotide sequence ID" value="XM_007401343.1"/>
</dbReference>
<dbReference type="KEGG" id="pco:PHACADRAFT_178832"/>
<reference evidence="1 2" key="1">
    <citation type="journal article" date="2012" name="BMC Genomics">
        <title>Comparative genomics of the white-rot fungi, Phanerochaete carnosa and P. chrysosporium, to elucidate the genetic basis of the distinct wood types they colonize.</title>
        <authorList>
            <person name="Suzuki H."/>
            <person name="MacDonald J."/>
            <person name="Syed K."/>
            <person name="Salamov A."/>
            <person name="Hori C."/>
            <person name="Aerts A."/>
            <person name="Henrissat B."/>
            <person name="Wiebenga A."/>
            <person name="vanKuyk P.A."/>
            <person name="Barry K."/>
            <person name="Lindquist E."/>
            <person name="LaButti K."/>
            <person name="Lapidus A."/>
            <person name="Lucas S."/>
            <person name="Coutinho P."/>
            <person name="Gong Y."/>
            <person name="Samejima M."/>
            <person name="Mahadevan R."/>
            <person name="Abou-Zaid M."/>
            <person name="de Vries R.P."/>
            <person name="Igarashi K."/>
            <person name="Yadav J.S."/>
            <person name="Grigoriev I.V."/>
            <person name="Master E.R."/>
        </authorList>
    </citation>
    <scope>NUCLEOTIDE SEQUENCE [LARGE SCALE GENOMIC DNA]</scope>
    <source>
        <strain evidence="1 2">HHB-10118-sp</strain>
    </source>
</reference>
<name>K5WIZ2_PHACS</name>
<evidence type="ECO:0000313" key="2">
    <source>
        <dbReference type="Proteomes" id="UP000008370"/>
    </source>
</evidence>
<protein>
    <recommendedName>
        <fullName evidence="3">Fibronectin type-III domain-containing protein</fullName>
    </recommendedName>
</protein>
<dbReference type="EMBL" id="JH930479">
    <property type="protein sequence ID" value="EKM50217.1"/>
    <property type="molecule type" value="Genomic_DNA"/>
</dbReference>
<feature type="non-terminal residue" evidence="1">
    <location>
        <position position="142"/>
    </location>
</feature>
<sequence length="142" mass="15095">MAVRDTYDPTPTYPTASTVWTSGDIDGVSWDASLVPYSASNISRIDLYRLVGPGDDQFVTNLTKNVDPRSGSIAFAVPDIEPGDSYFISVGGIGGSTSATFQIQPRDTIPVILSPDGSTVWTIGGEGTIVWDVSQLPEWPGP</sequence>
<dbReference type="OrthoDB" id="10314168at2759"/>
<dbReference type="GeneID" id="18909871"/>
<dbReference type="HOGENOM" id="CLU_1820432_0_0_1"/>